<dbReference type="Proteomes" id="UP000028926">
    <property type="component" value="Chromosome"/>
</dbReference>
<name>A0A077AZ44_9PROT</name>
<protein>
    <submittedName>
        <fullName evidence="1">Uncharacterized protein</fullName>
    </submittedName>
</protein>
<organism evidence="1 2">
    <name type="scientific">Candidatus Odyssella acanthamoebae</name>
    <dbReference type="NCBI Taxonomy" id="91604"/>
    <lineage>
        <taxon>Bacteria</taxon>
        <taxon>Pseudomonadati</taxon>
        <taxon>Pseudomonadota</taxon>
        <taxon>Alphaproteobacteria</taxon>
        <taxon>Holosporales</taxon>
        <taxon>Candidatus Paracaedibacteraceae</taxon>
        <taxon>Candidatus Odyssella</taxon>
    </lineage>
</organism>
<dbReference type="EMBL" id="CP008941">
    <property type="protein sequence ID" value="AIK97284.1"/>
    <property type="molecule type" value="Genomic_DNA"/>
</dbReference>
<dbReference type="AlphaFoldDB" id="A0A077AZ44"/>
<evidence type="ECO:0000313" key="1">
    <source>
        <dbReference type="EMBL" id="AIK97284.1"/>
    </source>
</evidence>
<dbReference type="RefSeq" id="WP_038466671.1">
    <property type="nucleotide sequence ID" value="NZ_CP008941.1"/>
</dbReference>
<dbReference type="Gene3D" id="1.25.40.10">
    <property type="entry name" value="Tetratricopeptide repeat domain"/>
    <property type="match status" value="1"/>
</dbReference>
<dbReference type="InterPro" id="IPR011990">
    <property type="entry name" value="TPR-like_helical_dom_sf"/>
</dbReference>
<gene>
    <name evidence="1" type="ORF">ID47_11885</name>
</gene>
<dbReference type="KEGG" id="paca:ID47_11885"/>
<dbReference type="HOGENOM" id="CLU_556313_0_0_5"/>
<reference evidence="1 2" key="1">
    <citation type="submission" date="2014-07" db="EMBL/GenBank/DDBJ databases">
        <title>Comparative genomic insights into amoeba endosymbionts belonging to the families of Holosporaceae and Candidatus Midichloriaceae within Rickettsiales.</title>
        <authorList>
            <person name="Wang Z."/>
            <person name="Wu M."/>
        </authorList>
    </citation>
    <scope>NUCLEOTIDE SEQUENCE [LARGE SCALE GENOMIC DNA]</scope>
    <source>
        <strain evidence="1">PRA3</strain>
    </source>
</reference>
<accession>A0A077AZ44</accession>
<keyword evidence="2" id="KW-1185">Reference proteome</keyword>
<proteinExistence type="predicted"/>
<sequence length="490" mass="56642">MKTNFSLFFTFLGFIFFQEMEAAENPFGINEIRKKVRSLSLQEERDSLNFLSPLSKRIKDAKTQGNIQELVTIKNEFDSLSFSSQQWEKIASNCTQLYERSFCWPRQSYKDQVGAALFHPEEMKDFPYLSVLFSWRESVALPGVKECLLITASYDDPLALYEVGCAMETILEGTTVNEKVEQQEVELKSFFISKAEFIFHHAIGHPDKKGLYAQYFLIHNAFFNLGDQARPSLSYEYYKDTLQQLSLNLPIAWVLLGEIAEVKHFYSEAYKAYLNAITHGQPYANFKIASLLHRIQGSSCLQKEKTEHPDYFNGLPTAQEIIEKHYRAAPDGIGLYLLARNYLEKGLFQTAFSLYAESAEEGCVKAYMAQGDMMVHRAIPSSKTWNQRKEEALQFFSKVDRPTNAEGTRHVAYHFSKDLPFLLNPNLLNRLIDYQDLQGCEQILFYFKEESTRLPSFFVEKVKSLREEQLSHQQFLAHLIEIIFLASEKV</sequence>
<evidence type="ECO:0000313" key="2">
    <source>
        <dbReference type="Proteomes" id="UP000028926"/>
    </source>
</evidence>
<dbReference type="SUPFAM" id="SSF81901">
    <property type="entry name" value="HCP-like"/>
    <property type="match status" value="1"/>
</dbReference>